<evidence type="ECO:0000313" key="1">
    <source>
        <dbReference type="EMBL" id="EYD70574.1"/>
    </source>
</evidence>
<dbReference type="STRING" id="1122180.Lokhon_02214"/>
<gene>
    <name evidence="1" type="ORF">Lokhon_02214</name>
</gene>
<name>A0A017H9Z3_9RHOB</name>
<dbReference type="PATRIC" id="fig|1122180.6.peg.2193"/>
<reference evidence="1 2" key="1">
    <citation type="submission" date="2013-03" db="EMBL/GenBank/DDBJ databases">
        <authorList>
            <person name="Fiebig A."/>
            <person name="Goeker M."/>
            <person name="Klenk H.-P.P."/>
        </authorList>
    </citation>
    <scope>NUCLEOTIDE SEQUENCE [LARGE SCALE GENOMIC DNA]</scope>
    <source>
        <strain evidence="1 2">DSM 17492</strain>
    </source>
</reference>
<accession>A0A017H9Z3</accession>
<dbReference type="Proteomes" id="UP000025047">
    <property type="component" value="Unassembled WGS sequence"/>
</dbReference>
<sequence length="126" mass="13250">MTATGPRDLEMTDAAGVTARLRRWVPLGAWLAASWRETGRIVGYRDEEDVLYPVCQFDAAGLPLLEMRKVIVALRPVMGEAAIVGWLGTGCTLLGGARPADLLGAPSSAAVGEAARATAREMAQAA</sequence>
<dbReference type="HOGENOM" id="CLU_1978823_0_0_5"/>
<organism evidence="1 2">
    <name type="scientific">Limimaricola hongkongensis DSM 17492</name>
    <dbReference type="NCBI Taxonomy" id="1122180"/>
    <lineage>
        <taxon>Bacteria</taxon>
        <taxon>Pseudomonadati</taxon>
        <taxon>Pseudomonadota</taxon>
        <taxon>Alphaproteobacteria</taxon>
        <taxon>Rhodobacterales</taxon>
        <taxon>Paracoccaceae</taxon>
        <taxon>Limimaricola</taxon>
    </lineage>
</organism>
<dbReference type="AlphaFoldDB" id="A0A017H9Z3"/>
<evidence type="ECO:0008006" key="3">
    <source>
        <dbReference type="Google" id="ProtNLM"/>
    </source>
</evidence>
<dbReference type="EMBL" id="APGJ01000007">
    <property type="protein sequence ID" value="EYD70574.1"/>
    <property type="molecule type" value="Genomic_DNA"/>
</dbReference>
<protein>
    <recommendedName>
        <fullName evidence="3">Antitoxin Xre/MbcA/ParS-like toxin-binding domain-containing protein</fullName>
    </recommendedName>
</protein>
<keyword evidence="2" id="KW-1185">Reference proteome</keyword>
<comment type="caution">
    <text evidence="1">The sequence shown here is derived from an EMBL/GenBank/DDBJ whole genome shotgun (WGS) entry which is preliminary data.</text>
</comment>
<proteinExistence type="predicted"/>
<dbReference type="eggNOG" id="ENOG5032I32">
    <property type="taxonomic scope" value="Bacteria"/>
</dbReference>
<evidence type="ECO:0000313" key="2">
    <source>
        <dbReference type="Proteomes" id="UP000025047"/>
    </source>
</evidence>
<dbReference type="RefSeq" id="WP_162561795.1">
    <property type="nucleotide sequence ID" value="NZ_KB823000.1"/>
</dbReference>